<evidence type="ECO:0000313" key="2">
    <source>
        <dbReference type="Proteomes" id="UP001415857"/>
    </source>
</evidence>
<dbReference type="AlphaFoldDB" id="A0AAP0R2T6"/>
<organism evidence="1 2">
    <name type="scientific">Liquidambar formosana</name>
    <name type="common">Formosan gum</name>
    <dbReference type="NCBI Taxonomy" id="63359"/>
    <lineage>
        <taxon>Eukaryota</taxon>
        <taxon>Viridiplantae</taxon>
        <taxon>Streptophyta</taxon>
        <taxon>Embryophyta</taxon>
        <taxon>Tracheophyta</taxon>
        <taxon>Spermatophyta</taxon>
        <taxon>Magnoliopsida</taxon>
        <taxon>eudicotyledons</taxon>
        <taxon>Gunneridae</taxon>
        <taxon>Pentapetalae</taxon>
        <taxon>Saxifragales</taxon>
        <taxon>Altingiaceae</taxon>
        <taxon>Liquidambar</taxon>
    </lineage>
</organism>
<gene>
    <name evidence="1" type="ORF">L1049_021432</name>
</gene>
<sequence length="59" mass="6616">MHEHPLKLKFHDCVRDICGDHVEGLIYECPICKFNVHPIASICKPPNSRAFLAARACIG</sequence>
<comment type="caution">
    <text evidence="1">The sequence shown here is derived from an EMBL/GenBank/DDBJ whole genome shotgun (WGS) entry which is preliminary data.</text>
</comment>
<protein>
    <submittedName>
        <fullName evidence="1">Uncharacterized protein</fullName>
    </submittedName>
</protein>
<reference evidence="1 2" key="1">
    <citation type="journal article" date="2024" name="Plant J.">
        <title>Genome sequences and population genomics reveal climatic adaptation and genomic divergence between two closely related sweetgum species.</title>
        <authorList>
            <person name="Xu W.Q."/>
            <person name="Ren C.Q."/>
            <person name="Zhang X.Y."/>
            <person name="Comes H.P."/>
            <person name="Liu X.H."/>
            <person name="Li Y.G."/>
            <person name="Kettle C.J."/>
            <person name="Jalonen R."/>
            <person name="Gaisberger H."/>
            <person name="Ma Y.Z."/>
            <person name="Qiu Y.X."/>
        </authorList>
    </citation>
    <scope>NUCLEOTIDE SEQUENCE [LARGE SCALE GENOMIC DNA]</scope>
    <source>
        <strain evidence="1">Hangzhou</strain>
    </source>
</reference>
<evidence type="ECO:0000313" key="1">
    <source>
        <dbReference type="EMBL" id="KAK9266429.1"/>
    </source>
</evidence>
<dbReference type="Proteomes" id="UP001415857">
    <property type="component" value="Unassembled WGS sequence"/>
</dbReference>
<proteinExistence type="predicted"/>
<keyword evidence="2" id="KW-1185">Reference proteome</keyword>
<name>A0AAP0R2T6_LIQFO</name>
<accession>A0AAP0R2T6</accession>
<dbReference type="EMBL" id="JBBPBK010000145">
    <property type="protein sequence ID" value="KAK9266429.1"/>
    <property type="molecule type" value="Genomic_DNA"/>
</dbReference>